<dbReference type="InterPro" id="IPR028325">
    <property type="entry name" value="VG_K_chnl"/>
</dbReference>
<dbReference type="InterPro" id="IPR005821">
    <property type="entry name" value="Ion_trans_dom"/>
</dbReference>
<evidence type="ECO:0000256" key="2">
    <source>
        <dbReference type="ARBA" id="ARBA00022448"/>
    </source>
</evidence>
<dbReference type="Pfam" id="PF00520">
    <property type="entry name" value="Ion_trans"/>
    <property type="match status" value="1"/>
</dbReference>
<keyword evidence="3" id="KW-0633">Potassium transport</keyword>
<dbReference type="PRINTS" id="PR00169">
    <property type="entry name" value="KCHANNEL"/>
</dbReference>
<keyword evidence="8 12" id="KW-1133">Transmembrane helix</keyword>
<keyword evidence="7" id="KW-0630">Potassium</keyword>
<keyword evidence="4 12" id="KW-0812">Transmembrane</keyword>
<evidence type="ECO:0000256" key="7">
    <source>
        <dbReference type="ARBA" id="ARBA00022958"/>
    </source>
</evidence>
<accession>A0A0F9RVV3</accession>
<dbReference type="FunFam" id="1.10.287.70:FF:000028">
    <property type="entry name" value="potassium voltage-gated channel subfamily D member 3"/>
    <property type="match status" value="1"/>
</dbReference>
<feature type="transmembrane region" description="Helical" evidence="12">
    <location>
        <begin position="219"/>
        <end position="244"/>
    </location>
</feature>
<keyword evidence="6" id="KW-0851">Voltage-gated channel</keyword>
<keyword evidence="10 12" id="KW-0472">Membrane</keyword>
<feature type="transmembrane region" description="Helical" evidence="12">
    <location>
        <begin position="55"/>
        <end position="73"/>
    </location>
</feature>
<protein>
    <recommendedName>
        <fullName evidence="13">Ion transport domain-containing protein</fullName>
    </recommendedName>
</protein>
<feature type="transmembrane region" description="Helical" evidence="12">
    <location>
        <begin position="94"/>
        <end position="114"/>
    </location>
</feature>
<dbReference type="Gene3D" id="1.10.287.70">
    <property type="match status" value="1"/>
</dbReference>
<evidence type="ECO:0000256" key="4">
    <source>
        <dbReference type="ARBA" id="ARBA00022692"/>
    </source>
</evidence>
<name>A0A0F9RVV3_9ZZZZ</name>
<dbReference type="PANTHER" id="PTHR11537:SF254">
    <property type="entry name" value="POTASSIUM VOLTAGE-GATED CHANNEL PROTEIN SHAB"/>
    <property type="match status" value="1"/>
</dbReference>
<keyword evidence="11" id="KW-0407">Ion channel</keyword>
<dbReference type="PANTHER" id="PTHR11537">
    <property type="entry name" value="VOLTAGE-GATED POTASSIUM CHANNEL"/>
    <property type="match status" value="1"/>
</dbReference>
<dbReference type="InterPro" id="IPR027359">
    <property type="entry name" value="Volt_channel_dom_sf"/>
</dbReference>
<evidence type="ECO:0000256" key="6">
    <source>
        <dbReference type="ARBA" id="ARBA00022882"/>
    </source>
</evidence>
<keyword evidence="5" id="KW-0631">Potassium channel</keyword>
<dbReference type="SUPFAM" id="SSF81324">
    <property type="entry name" value="Voltage-gated potassium channels"/>
    <property type="match status" value="1"/>
</dbReference>
<dbReference type="Gene3D" id="1.20.120.350">
    <property type="entry name" value="Voltage-gated potassium channels. Chain C"/>
    <property type="match status" value="1"/>
</dbReference>
<evidence type="ECO:0000259" key="13">
    <source>
        <dbReference type="Pfam" id="PF00520"/>
    </source>
</evidence>
<evidence type="ECO:0000256" key="8">
    <source>
        <dbReference type="ARBA" id="ARBA00022989"/>
    </source>
</evidence>
<reference evidence="14" key="1">
    <citation type="journal article" date="2015" name="Nature">
        <title>Complex archaea that bridge the gap between prokaryotes and eukaryotes.</title>
        <authorList>
            <person name="Spang A."/>
            <person name="Saw J.H."/>
            <person name="Jorgensen S.L."/>
            <person name="Zaremba-Niedzwiedzka K."/>
            <person name="Martijn J."/>
            <person name="Lind A.E."/>
            <person name="van Eijk R."/>
            <person name="Schleper C."/>
            <person name="Guy L."/>
            <person name="Ettema T.J."/>
        </authorList>
    </citation>
    <scope>NUCLEOTIDE SEQUENCE</scope>
</reference>
<evidence type="ECO:0000256" key="1">
    <source>
        <dbReference type="ARBA" id="ARBA00004141"/>
    </source>
</evidence>
<dbReference type="GO" id="GO:0001508">
    <property type="term" value="P:action potential"/>
    <property type="evidence" value="ECO:0007669"/>
    <property type="project" value="TreeGrafter"/>
</dbReference>
<evidence type="ECO:0000256" key="3">
    <source>
        <dbReference type="ARBA" id="ARBA00022538"/>
    </source>
</evidence>
<proteinExistence type="predicted"/>
<organism evidence="14">
    <name type="scientific">marine sediment metagenome</name>
    <dbReference type="NCBI Taxonomy" id="412755"/>
    <lineage>
        <taxon>unclassified sequences</taxon>
        <taxon>metagenomes</taxon>
        <taxon>ecological metagenomes</taxon>
    </lineage>
</organism>
<comment type="caution">
    <text evidence="14">The sequence shown here is derived from an EMBL/GenBank/DDBJ whole genome shotgun (WGS) entry which is preliminary data.</text>
</comment>
<evidence type="ECO:0000313" key="14">
    <source>
        <dbReference type="EMBL" id="KKN21288.1"/>
    </source>
</evidence>
<evidence type="ECO:0000256" key="10">
    <source>
        <dbReference type="ARBA" id="ARBA00023136"/>
    </source>
</evidence>
<evidence type="ECO:0000256" key="11">
    <source>
        <dbReference type="ARBA" id="ARBA00023303"/>
    </source>
</evidence>
<feature type="domain" description="Ion transport" evidence="13">
    <location>
        <begin position="24"/>
        <end position="249"/>
    </location>
</feature>
<comment type="subcellular location">
    <subcellularLocation>
        <location evidence="1">Membrane</location>
        <topology evidence="1">Multi-pass membrane protein</topology>
    </subcellularLocation>
</comment>
<sequence length="277" mass="31002">MNKKAKKHIFEVLELSLADNKVDKAVDTFIISLILLNVLAVILQTVEGLAEYAQLFRYFEIFSIAVFTIEYLLRIWSSNSEERFKGAIKGRVRFATTPLAVIDLLAVLPFYLPFVLGFDLRIMRVLRLFRVFSLLKLTRYSTSLKTLANVFRARREELTIVLTAVAILLVFSSSLVYFVENEAQPQAFSDIPQAMWWGVVTLTTVGYGDVAPITAAGKILASIISLLGVGLFVLPAGILASGFAEEIQKNKIKIVCPHCGKEHMPSNKHLSKHHSEN</sequence>
<dbReference type="EMBL" id="LAZR01003160">
    <property type="protein sequence ID" value="KKN21288.1"/>
    <property type="molecule type" value="Genomic_DNA"/>
</dbReference>
<evidence type="ECO:0000256" key="12">
    <source>
        <dbReference type="SAM" id="Phobius"/>
    </source>
</evidence>
<feature type="transmembrane region" description="Helical" evidence="12">
    <location>
        <begin position="158"/>
        <end position="179"/>
    </location>
</feature>
<feature type="transmembrane region" description="Helical" evidence="12">
    <location>
        <begin position="25"/>
        <end position="43"/>
    </location>
</feature>
<gene>
    <name evidence="14" type="ORF">LCGC14_0926930</name>
</gene>
<keyword evidence="9" id="KW-0406">Ion transport</keyword>
<keyword evidence="2" id="KW-0813">Transport</keyword>
<dbReference type="GO" id="GO:0008076">
    <property type="term" value="C:voltage-gated potassium channel complex"/>
    <property type="evidence" value="ECO:0007669"/>
    <property type="project" value="InterPro"/>
</dbReference>
<dbReference type="GO" id="GO:0005249">
    <property type="term" value="F:voltage-gated potassium channel activity"/>
    <property type="evidence" value="ECO:0007669"/>
    <property type="project" value="InterPro"/>
</dbReference>
<evidence type="ECO:0000256" key="5">
    <source>
        <dbReference type="ARBA" id="ARBA00022826"/>
    </source>
</evidence>
<dbReference type="AlphaFoldDB" id="A0A0F9RVV3"/>
<evidence type="ECO:0000256" key="9">
    <source>
        <dbReference type="ARBA" id="ARBA00023065"/>
    </source>
</evidence>